<name>A0A2S2CX32_9PROT</name>
<dbReference type="OrthoDB" id="7349193at2"/>
<evidence type="ECO:0000256" key="1">
    <source>
        <dbReference type="SAM" id="MobiDB-lite"/>
    </source>
</evidence>
<feature type="compositionally biased region" description="Polar residues" evidence="1">
    <location>
        <begin position="256"/>
        <end position="266"/>
    </location>
</feature>
<keyword evidence="4" id="KW-1185">Reference proteome</keyword>
<dbReference type="Proteomes" id="UP000245629">
    <property type="component" value="Plasmid unnamed1"/>
</dbReference>
<feature type="signal peptide" evidence="2">
    <location>
        <begin position="1"/>
        <end position="40"/>
    </location>
</feature>
<dbReference type="RefSeq" id="WP_109331966.1">
    <property type="nucleotide sequence ID" value="NZ_CP029356.1"/>
</dbReference>
<sequence length="266" mass="28220">MSRQRADLRTSSRFLRRTAVAGVASLLTAFVAVSALPAAAAAPAKSAPAKAAATKASASKSTGKASAKPQACYNRNEHAAEQALRMHTEMMVVGLTCRDVYPEEKPYDLYQNFTIKNRATLSSSEATMIDYFRKHGGNGTKQFDTYRTELANEVSRRAAVIGRGEYCMNMVSHSKVANELTPTELKTLTSDPANAGIMHLASKPLCDVKLVSTPDPAFDVAQATPPRSSAKATPAKGKPAKAPAKAPAKKVAAAPDSQTVAANIKR</sequence>
<dbReference type="PROSITE" id="PS51318">
    <property type="entry name" value="TAT"/>
    <property type="match status" value="1"/>
</dbReference>
<feature type="compositionally biased region" description="Low complexity" evidence="1">
    <location>
        <begin position="230"/>
        <end position="255"/>
    </location>
</feature>
<protein>
    <submittedName>
        <fullName evidence="3">Uncharacterized protein</fullName>
    </submittedName>
</protein>
<evidence type="ECO:0000313" key="3">
    <source>
        <dbReference type="EMBL" id="AWK89072.1"/>
    </source>
</evidence>
<dbReference type="KEGG" id="azz:DEW08_23965"/>
<keyword evidence="2" id="KW-0732">Signal</keyword>
<evidence type="ECO:0000313" key="4">
    <source>
        <dbReference type="Proteomes" id="UP000245629"/>
    </source>
</evidence>
<evidence type="ECO:0000256" key="2">
    <source>
        <dbReference type="SAM" id="SignalP"/>
    </source>
</evidence>
<dbReference type="AlphaFoldDB" id="A0A2S2CX32"/>
<gene>
    <name evidence="3" type="ORF">DEW08_23965</name>
</gene>
<dbReference type="InterPro" id="IPR006311">
    <property type="entry name" value="TAT_signal"/>
</dbReference>
<geneLocation type="plasmid" evidence="3 4">
    <name>unnamed1</name>
</geneLocation>
<proteinExistence type="predicted"/>
<reference evidence="4" key="1">
    <citation type="submission" date="2018-05" db="EMBL/GenBank/DDBJ databases">
        <title>Azospirillum thermophila sp. nov., a novel isolated from hot spring.</title>
        <authorList>
            <person name="Zhao Z."/>
        </authorList>
    </citation>
    <scope>NUCLEOTIDE SEQUENCE [LARGE SCALE GENOMIC DNA]</scope>
    <source>
        <strain evidence="4">CFH 70021</strain>
        <plasmid evidence="4">unnamed1</plasmid>
    </source>
</reference>
<dbReference type="EMBL" id="CP029356">
    <property type="protein sequence ID" value="AWK89072.1"/>
    <property type="molecule type" value="Genomic_DNA"/>
</dbReference>
<organism evidence="3 4">
    <name type="scientific">Azospirillum thermophilum</name>
    <dbReference type="NCBI Taxonomy" id="2202148"/>
    <lineage>
        <taxon>Bacteria</taxon>
        <taxon>Pseudomonadati</taxon>
        <taxon>Pseudomonadota</taxon>
        <taxon>Alphaproteobacteria</taxon>
        <taxon>Rhodospirillales</taxon>
        <taxon>Azospirillaceae</taxon>
        <taxon>Azospirillum</taxon>
    </lineage>
</organism>
<feature type="region of interest" description="Disordered" evidence="1">
    <location>
        <begin position="219"/>
        <end position="266"/>
    </location>
</feature>
<accession>A0A2S2CX32</accession>
<keyword evidence="3" id="KW-0614">Plasmid</keyword>
<feature type="chain" id="PRO_5015471847" evidence="2">
    <location>
        <begin position="41"/>
        <end position="266"/>
    </location>
</feature>